<organism evidence="1 2">
    <name type="scientific">Capnocytophaga felis</name>
    <dbReference type="NCBI Taxonomy" id="2267611"/>
    <lineage>
        <taxon>Bacteria</taxon>
        <taxon>Pseudomonadati</taxon>
        <taxon>Bacteroidota</taxon>
        <taxon>Flavobacteriia</taxon>
        <taxon>Flavobacteriales</taxon>
        <taxon>Flavobacteriaceae</taxon>
        <taxon>Capnocytophaga</taxon>
    </lineage>
</organism>
<dbReference type="OrthoDB" id="1012368at2"/>
<keyword evidence="2" id="KW-1185">Reference proteome</keyword>
<dbReference type="AlphaFoldDB" id="A0A5M4B568"/>
<gene>
    <name evidence="1" type="ORF">RCZ01_00460</name>
</gene>
<reference evidence="2" key="1">
    <citation type="journal article" date="2020" name="Int. J. Syst. Evol. Microbiol.">
        <title>Capnocytophaga felis sp. nov. isolated from the feline oral cavity.</title>
        <authorList>
            <person name="Suzuki M."/>
            <person name="Umeda K."/>
            <person name="Kimura M."/>
            <person name="Imaoka K."/>
            <person name="Morikawa S."/>
            <person name="Maeda K."/>
        </authorList>
    </citation>
    <scope>NUCLEOTIDE SEQUENCE [LARGE SCALE GENOMIC DNA]</scope>
    <source>
        <strain evidence="2">KC07070</strain>
    </source>
</reference>
<proteinExistence type="predicted"/>
<accession>A0A5M4B568</accession>
<name>A0A5M4B568_9FLAO</name>
<dbReference type="EMBL" id="BLBC01000003">
    <property type="protein sequence ID" value="GET44744.1"/>
    <property type="molecule type" value="Genomic_DNA"/>
</dbReference>
<evidence type="ECO:0000313" key="1">
    <source>
        <dbReference type="EMBL" id="GET44744.1"/>
    </source>
</evidence>
<evidence type="ECO:0000313" key="2">
    <source>
        <dbReference type="Proteomes" id="UP000398217"/>
    </source>
</evidence>
<dbReference type="RefSeq" id="WP_155283464.1">
    <property type="nucleotide sequence ID" value="NZ_BLBC01000003.1"/>
</dbReference>
<protein>
    <recommendedName>
        <fullName evidence="3">Lipoprotein</fullName>
    </recommendedName>
</protein>
<dbReference type="PROSITE" id="PS51257">
    <property type="entry name" value="PROKAR_LIPOPROTEIN"/>
    <property type="match status" value="1"/>
</dbReference>
<sequence>MKNVKYILFAGLLGFFSCNVKDSDPAEEDYEKLFPFKPIEKPENVYEDMRIRTCDPDEALQNYRYPGVTLDNQREYEITLRCRYREERNATKSRYVVRFITADKKIQTVGSDASDNSLNFIMEKDKEFVFTYKVKSGFPMYLSVNGVGDRGSGVNASITAVSDDGLVVVPALGTKQNQNSEGPNKIPQPYCEYIILP</sequence>
<evidence type="ECO:0008006" key="3">
    <source>
        <dbReference type="Google" id="ProtNLM"/>
    </source>
</evidence>
<comment type="caution">
    <text evidence="1">The sequence shown here is derived from an EMBL/GenBank/DDBJ whole genome shotgun (WGS) entry which is preliminary data.</text>
</comment>
<dbReference type="Proteomes" id="UP000398217">
    <property type="component" value="Unassembled WGS sequence"/>
</dbReference>